<evidence type="ECO:0000313" key="4">
    <source>
        <dbReference type="Proteomes" id="UP000199017"/>
    </source>
</evidence>
<dbReference type="SUPFAM" id="SSF55797">
    <property type="entry name" value="PR-1-like"/>
    <property type="match status" value="1"/>
</dbReference>
<name>A0A1G8FWV1_9BACI</name>
<dbReference type="CDD" id="cd05379">
    <property type="entry name" value="CAP_bacterial"/>
    <property type="match status" value="1"/>
</dbReference>
<evidence type="ECO:0000259" key="2">
    <source>
        <dbReference type="Pfam" id="PF14504"/>
    </source>
</evidence>
<sequence>MKRLILILTIVFIGYVSKSFWEEPVQHIIPSFLKDSFRYTVDSINENPDFQSAIDTINQQLHSLFASFNNSLSEPRDTNVETPNLTSPENQIFSIHNIELGDSRADVEQETGKPKRNSKNEYGVNWEAYHENYQNFIMVAYDEENIVRGLYTNQDLIASSTGIELGNARHLVQEQLGTPESTIKKGVINYEISSDGQYDVFHLDNSYTTIFYDKHEDNTVTAIQIIDETLEKNKDALYTNSSHQLKEGFEYQLFDLTNASREKHDLPILAWDDHARETARDHSLDMAENQYFGHTNLQGQSPFDRMKEDNIRFTTAGENLAYGQASSIFAHEGLMNSLGHRENILQENFDYLGVGLAFNNDSQPYFTEIFYR</sequence>
<dbReference type="Pfam" id="PF00188">
    <property type="entry name" value="CAP"/>
    <property type="match status" value="1"/>
</dbReference>
<dbReference type="PANTHER" id="PTHR31157:SF1">
    <property type="entry name" value="SCP DOMAIN-CONTAINING PROTEIN"/>
    <property type="match status" value="1"/>
</dbReference>
<organism evidence="3 4">
    <name type="scientific">Alteribacillus bidgolensis</name>
    <dbReference type="NCBI Taxonomy" id="930129"/>
    <lineage>
        <taxon>Bacteria</taxon>
        <taxon>Bacillati</taxon>
        <taxon>Bacillota</taxon>
        <taxon>Bacilli</taxon>
        <taxon>Bacillales</taxon>
        <taxon>Bacillaceae</taxon>
        <taxon>Alteribacillus</taxon>
    </lineage>
</organism>
<dbReference type="AlphaFoldDB" id="A0A1G8FWV1"/>
<dbReference type="InterPro" id="IPR014044">
    <property type="entry name" value="CAP_dom"/>
</dbReference>
<gene>
    <name evidence="3" type="ORF">SAMN05216352_103124</name>
</gene>
<dbReference type="PANTHER" id="PTHR31157">
    <property type="entry name" value="SCP DOMAIN-CONTAINING PROTEIN"/>
    <property type="match status" value="1"/>
</dbReference>
<dbReference type="InterPro" id="IPR029410">
    <property type="entry name" value="CAP_assoc"/>
</dbReference>
<dbReference type="Pfam" id="PF14504">
    <property type="entry name" value="CAP_assoc_N"/>
    <property type="match status" value="1"/>
</dbReference>
<dbReference type="Gene3D" id="3.40.33.10">
    <property type="entry name" value="CAP"/>
    <property type="match status" value="1"/>
</dbReference>
<accession>A0A1G8FWV1</accession>
<feature type="domain" description="CAP-associated" evidence="2">
    <location>
        <begin position="100"/>
        <end position="234"/>
    </location>
</feature>
<feature type="domain" description="SCP" evidence="1">
    <location>
        <begin position="254"/>
        <end position="367"/>
    </location>
</feature>
<dbReference type="STRING" id="930129.SAMN05216352_103124"/>
<dbReference type="Proteomes" id="UP000199017">
    <property type="component" value="Unassembled WGS sequence"/>
</dbReference>
<evidence type="ECO:0000313" key="3">
    <source>
        <dbReference type="EMBL" id="SDH86628.1"/>
    </source>
</evidence>
<dbReference type="InterPro" id="IPR035940">
    <property type="entry name" value="CAP_sf"/>
</dbReference>
<dbReference type="RefSeq" id="WP_091582439.1">
    <property type="nucleotide sequence ID" value="NZ_FNDU01000003.1"/>
</dbReference>
<protein>
    <submittedName>
        <fullName evidence="3">Cysteine-rich secretory protein family protein</fullName>
    </submittedName>
</protein>
<keyword evidence="4" id="KW-1185">Reference proteome</keyword>
<dbReference type="OrthoDB" id="9783944at2"/>
<reference evidence="3 4" key="1">
    <citation type="submission" date="2016-10" db="EMBL/GenBank/DDBJ databases">
        <authorList>
            <person name="de Groot N.N."/>
        </authorList>
    </citation>
    <scope>NUCLEOTIDE SEQUENCE [LARGE SCALE GENOMIC DNA]</scope>
    <source>
        <strain evidence="4">P4B,CCM 7963,CECT 7998,DSM 25260,IBRC-M 10614,KCTC 13821</strain>
    </source>
</reference>
<dbReference type="EMBL" id="FNDU01000003">
    <property type="protein sequence ID" value="SDH86628.1"/>
    <property type="molecule type" value="Genomic_DNA"/>
</dbReference>
<proteinExistence type="predicted"/>
<evidence type="ECO:0000259" key="1">
    <source>
        <dbReference type="Pfam" id="PF00188"/>
    </source>
</evidence>